<keyword evidence="1" id="KW-1133">Transmembrane helix</keyword>
<dbReference type="Proteomes" id="UP001229244">
    <property type="component" value="Unassembled WGS sequence"/>
</dbReference>
<dbReference type="RefSeq" id="WP_306887623.1">
    <property type="nucleotide sequence ID" value="NZ_JAUSUL010000007.1"/>
</dbReference>
<keyword evidence="3" id="KW-1185">Reference proteome</keyword>
<proteinExistence type="predicted"/>
<dbReference type="AlphaFoldDB" id="A0AAE4AUZ5"/>
<organism evidence="2 3">
    <name type="scientific">Amorphus orientalis</name>
    <dbReference type="NCBI Taxonomy" id="649198"/>
    <lineage>
        <taxon>Bacteria</taxon>
        <taxon>Pseudomonadati</taxon>
        <taxon>Pseudomonadota</taxon>
        <taxon>Alphaproteobacteria</taxon>
        <taxon>Hyphomicrobiales</taxon>
        <taxon>Amorphaceae</taxon>
        <taxon>Amorphus</taxon>
    </lineage>
</organism>
<protein>
    <submittedName>
        <fullName evidence="2">Uncharacterized protein</fullName>
    </submittedName>
</protein>
<keyword evidence="1" id="KW-0472">Membrane</keyword>
<sequence length="86" mass="9476">MDPEFWFRPKVRGYGAWPVNWKGWAATGVYIAGVLLSVLAHIAAMLASSPATAIAVTAIWLGFLVIWSGGFLALARAKTDGEWRWR</sequence>
<evidence type="ECO:0000256" key="1">
    <source>
        <dbReference type="SAM" id="Phobius"/>
    </source>
</evidence>
<evidence type="ECO:0000313" key="3">
    <source>
        <dbReference type="Proteomes" id="UP001229244"/>
    </source>
</evidence>
<feature type="transmembrane region" description="Helical" evidence="1">
    <location>
        <begin position="53"/>
        <end position="75"/>
    </location>
</feature>
<feature type="transmembrane region" description="Helical" evidence="1">
    <location>
        <begin position="21"/>
        <end position="47"/>
    </location>
</feature>
<comment type="caution">
    <text evidence="2">The sequence shown here is derived from an EMBL/GenBank/DDBJ whole genome shotgun (WGS) entry which is preliminary data.</text>
</comment>
<keyword evidence="1" id="KW-0812">Transmembrane</keyword>
<accession>A0AAE4AUZ5</accession>
<gene>
    <name evidence="2" type="ORF">J2S73_004183</name>
</gene>
<dbReference type="EMBL" id="JAUSUL010000007">
    <property type="protein sequence ID" value="MDQ0317697.1"/>
    <property type="molecule type" value="Genomic_DNA"/>
</dbReference>
<evidence type="ECO:0000313" key="2">
    <source>
        <dbReference type="EMBL" id="MDQ0317697.1"/>
    </source>
</evidence>
<name>A0AAE4AUZ5_9HYPH</name>
<reference evidence="2" key="1">
    <citation type="submission" date="2023-07" db="EMBL/GenBank/DDBJ databases">
        <title>Genomic Encyclopedia of Type Strains, Phase IV (KMG-IV): sequencing the most valuable type-strain genomes for metagenomic binning, comparative biology and taxonomic classification.</title>
        <authorList>
            <person name="Goeker M."/>
        </authorList>
    </citation>
    <scope>NUCLEOTIDE SEQUENCE</scope>
    <source>
        <strain evidence="2">DSM 21202</strain>
    </source>
</reference>